<feature type="domain" description="Calcineurin-like phosphoesterase" evidence="11">
    <location>
        <begin position="5"/>
        <end position="200"/>
    </location>
</feature>
<dbReference type="PANTHER" id="PTHR34990:SF1">
    <property type="entry name" value="UDP-2,3-DIACYLGLUCOSAMINE HYDROLASE"/>
    <property type="match status" value="1"/>
</dbReference>
<feature type="binding site" evidence="10">
    <location>
        <position position="168"/>
    </location>
    <ligand>
        <name>substrate</name>
    </ligand>
</feature>
<dbReference type="RefSeq" id="WP_228234765.1">
    <property type="nucleotide sequence ID" value="NZ_JAJGNA010000029.1"/>
</dbReference>
<dbReference type="InterPro" id="IPR029052">
    <property type="entry name" value="Metallo-depent_PP-like"/>
</dbReference>
<proteinExistence type="inferred from homology"/>
<reference evidence="12" key="1">
    <citation type="submission" date="2021-10" db="EMBL/GenBank/DDBJ databases">
        <title>The diversity and Nitrogen Metabolism of Culturable Nitrate-Utilizing Bacteria Within the Oxygen Minimum Zone of the Changjiang (Yangtze River)Estuary.</title>
        <authorList>
            <person name="Zhang D."/>
            <person name="Zheng J."/>
            <person name="Liu S."/>
            <person name="He W."/>
        </authorList>
    </citation>
    <scope>NUCLEOTIDE SEQUENCE</scope>
    <source>
        <strain evidence="12">FXH-223</strain>
    </source>
</reference>
<feature type="binding site" evidence="10">
    <location>
        <position position="123"/>
    </location>
    <ligand>
        <name>substrate</name>
    </ligand>
</feature>
<dbReference type="InterPro" id="IPR010138">
    <property type="entry name" value="UDP-diacylglucosamine_Hdrlase"/>
</dbReference>
<evidence type="ECO:0000256" key="1">
    <source>
        <dbReference type="ARBA" id="ARBA00022475"/>
    </source>
</evidence>
<feature type="binding site" evidence="10">
    <location>
        <position position="115"/>
    </location>
    <ligand>
        <name>Mn(2+)</name>
        <dbReference type="ChEBI" id="CHEBI:29035"/>
        <label>2</label>
    </ligand>
</feature>
<evidence type="ECO:0000256" key="4">
    <source>
        <dbReference type="ARBA" id="ARBA00022556"/>
    </source>
</evidence>
<keyword evidence="9 10" id="KW-0464">Manganese</keyword>
<evidence type="ECO:0000256" key="5">
    <source>
        <dbReference type="ARBA" id="ARBA00022723"/>
    </source>
</evidence>
<gene>
    <name evidence="10" type="primary">lpxH</name>
    <name evidence="12" type="ORF">LL252_16305</name>
</gene>
<name>A0A9Q3USA7_9GAMM</name>
<evidence type="ECO:0000256" key="10">
    <source>
        <dbReference type="HAMAP-Rule" id="MF_00575"/>
    </source>
</evidence>
<keyword evidence="8 10" id="KW-0472">Membrane</keyword>
<keyword evidence="1 10" id="KW-1003">Cell membrane</keyword>
<evidence type="ECO:0000256" key="3">
    <source>
        <dbReference type="ARBA" id="ARBA00022519"/>
    </source>
</evidence>
<evidence type="ECO:0000256" key="6">
    <source>
        <dbReference type="ARBA" id="ARBA00022801"/>
    </source>
</evidence>
<dbReference type="AlphaFoldDB" id="A0A9Q3USA7"/>
<dbReference type="NCBIfam" id="NF003743">
    <property type="entry name" value="PRK05340.1"/>
    <property type="match status" value="1"/>
</dbReference>
<dbReference type="HAMAP" id="MF_00575">
    <property type="entry name" value="LpxH"/>
    <property type="match status" value="1"/>
</dbReference>
<dbReference type="GO" id="GO:0008758">
    <property type="term" value="F:UDP-2,3-diacylglucosamine hydrolase activity"/>
    <property type="evidence" value="ECO:0007669"/>
    <property type="project" value="UniProtKB-UniRule"/>
</dbReference>
<evidence type="ECO:0000256" key="8">
    <source>
        <dbReference type="ARBA" id="ARBA00023136"/>
    </source>
</evidence>
<comment type="cofactor">
    <cofactor evidence="10">
        <name>Mn(2+)</name>
        <dbReference type="ChEBI" id="CHEBI:29035"/>
    </cofactor>
    <text evidence="10">Binds 2 Mn(2+) ions per subunit in a binuclear metal center.</text>
</comment>
<dbReference type="Proteomes" id="UP001108027">
    <property type="component" value="Unassembled WGS sequence"/>
</dbReference>
<organism evidence="12 13">
    <name type="scientific">Alloalcanivorax marinus</name>
    <dbReference type="NCBI Taxonomy" id="1177169"/>
    <lineage>
        <taxon>Bacteria</taxon>
        <taxon>Pseudomonadati</taxon>
        <taxon>Pseudomonadota</taxon>
        <taxon>Gammaproteobacteria</taxon>
        <taxon>Oceanospirillales</taxon>
        <taxon>Alcanivoracaceae</taxon>
        <taxon>Alloalcanivorax</taxon>
    </lineage>
</organism>
<evidence type="ECO:0000256" key="2">
    <source>
        <dbReference type="ARBA" id="ARBA00022516"/>
    </source>
</evidence>
<dbReference type="EC" id="3.6.1.54" evidence="10"/>
<evidence type="ECO:0000259" key="11">
    <source>
        <dbReference type="Pfam" id="PF00149"/>
    </source>
</evidence>
<feature type="binding site" evidence="10">
    <location>
        <position position="196"/>
    </location>
    <ligand>
        <name>Mn(2+)</name>
        <dbReference type="ChEBI" id="CHEBI:29035"/>
        <label>2</label>
    </ligand>
</feature>
<comment type="catalytic activity">
    <reaction evidence="10">
        <text>UDP-2-N,3-O-bis[(3R)-3-hydroxytetradecanoyl]-alpha-D-glucosamine + H2O = 2-N,3-O-bis[(3R)-3-hydroxytetradecanoyl]-alpha-D-glucosaminyl 1-phosphate + UMP + 2 H(+)</text>
        <dbReference type="Rhea" id="RHEA:25213"/>
        <dbReference type="ChEBI" id="CHEBI:15377"/>
        <dbReference type="ChEBI" id="CHEBI:15378"/>
        <dbReference type="ChEBI" id="CHEBI:57865"/>
        <dbReference type="ChEBI" id="CHEBI:57957"/>
        <dbReference type="ChEBI" id="CHEBI:78847"/>
        <dbReference type="EC" id="3.6.1.54"/>
    </reaction>
</comment>
<evidence type="ECO:0000313" key="13">
    <source>
        <dbReference type="Proteomes" id="UP001108027"/>
    </source>
</evidence>
<evidence type="ECO:0000256" key="9">
    <source>
        <dbReference type="ARBA" id="ARBA00023211"/>
    </source>
</evidence>
<dbReference type="Pfam" id="PF00149">
    <property type="entry name" value="Metallophos"/>
    <property type="match status" value="1"/>
</dbReference>
<keyword evidence="2 10" id="KW-0444">Lipid biosynthesis</keyword>
<comment type="similarity">
    <text evidence="10">Belongs to the LpxH family.</text>
</comment>
<dbReference type="GO" id="GO:0019897">
    <property type="term" value="C:extrinsic component of plasma membrane"/>
    <property type="evidence" value="ECO:0007669"/>
    <property type="project" value="UniProtKB-UniRule"/>
</dbReference>
<dbReference type="GO" id="GO:0009245">
    <property type="term" value="P:lipid A biosynthetic process"/>
    <property type="evidence" value="ECO:0007669"/>
    <property type="project" value="UniProtKB-UniRule"/>
</dbReference>
<feature type="binding site" evidence="10">
    <location>
        <position position="80"/>
    </location>
    <ligand>
        <name>Mn(2+)</name>
        <dbReference type="ChEBI" id="CHEBI:29035"/>
        <label>2</label>
    </ligand>
</feature>
<feature type="binding site" evidence="10">
    <location>
        <position position="42"/>
    </location>
    <ligand>
        <name>Mn(2+)</name>
        <dbReference type="ChEBI" id="CHEBI:29035"/>
        <label>2</label>
    </ligand>
</feature>
<feature type="binding site" evidence="10">
    <location>
        <position position="165"/>
    </location>
    <ligand>
        <name>substrate</name>
    </ligand>
</feature>
<dbReference type="NCBIfam" id="TIGR01854">
    <property type="entry name" value="lipid_A_lpxH"/>
    <property type="match status" value="1"/>
</dbReference>
<feature type="binding site" evidence="10">
    <location>
        <position position="42"/>
    </location>
    <ligand>
        <name>Mn(2+)</name>
        <dbReference type="ChEBI" id="CHEBI:29035"/>
        <label>1</label>
    </ligand>
</feature>
<dbReference type="GO" id="GO:0005737">
    <property type="term" value="C:cytoplasm"/>
    <property type="evidence" value="ECO:0007669"/>
    <property type="project" value="InterPro"/>
</dbReference>
<evidence type="ECO:0000313" key="12">
    <source>
        <dbReference type="EMBL" id="MCC4310138.1"/>
    </source>
</evidence>
<evidence type="ECO:0000256" key="7">
    <source>
        <dbReference type="ARBA" id="ARBA00023098"/>
    </source>
</evidence>
<comment type="pathway">
    <text evidence="10">Glycolipid biosynthesis; lipid IV(A) biosynthesis; lipid IV(A) from (3R)-3-hydroxytetradecanoyl-[acyl-carrier-protein] and UDP-N-acetyl-alpha-D-glucosamine: step 4/6.</text>
</comment>
<accession>A0A9Q3USA7</accession>
<feature type="binding site" evidence="10">
    <location>
        <position position="9"/>
    </location>
    <ligand>
        <name>Mn(2+)</name>
        <dbReference type="ChEBI" id="CHEBI:29035"/>
        <label>1</label>
    </ligand>
</feature>
<feature type="binding site" evidence="10">
    <location>
        <position position="11"/>
    </location>
    <ligand>
        <name>Mn(2+)</name>
        <dbReference type="ChEBI" id="CHEBI:29035"/>
        <label>1</label>
    </ligand>
</feature>
<feature type="binding site" evidence="10">
    <location>
        <position position="196"/>
    </location>
    <ligand>
        <name>substrate</name>
    </ligand>
</feature>
<keyword evidence="7 10" id="KW-0443">Lipid metabolism</keyword>
<feature type="binding site" evidence="10">
    <location>
        <begin position="80"/>
        <end position="81"/>
    </location>
    <ligand>
        <name>substrate</name>
    </ligand>
</feature>
<dbReference type="GO" id="GO:0030145">
    <property type="term" value="F:manganese ion binding"/>
    <property type="evidence" value="ECO:0007669"/>
    <property type="project" value="UniProtKB-UniRule"/>
</dbReference>
<sequence>MSYSLLISDLHLDPVRPEHLAALERLLADQAGRARALYVLGDLFEAWIGDDDDSDFNRRAIAAFRAFSDAGSELFFMHGNRDFLLGERFAADCGGTLLDEGTVVDLHGTPALLMHGDSLCTEDQAYQQFRAMARNPQWQQMMLAKPLEERRALAQGMRMQSQSNNANKAENIMDVTPAEVVRVMNETGVRELIHGHTHRPAVHDVDLGDGATGRRWVLGDWGQQGWWIVADGQGLRLESWEIGETR</sequence>
<comment type="subcellular location">
    <subcellularLocation>
        <location evidence="10">Cell inner membrane</location>
        <topology evidence="10">Peripheral membrane protein</topology>
        <orientation evidence="10">Cytoplasmic side</orientation>
    </subcellularLocation>
</comment>
<feature type="binding site" evidence="10">
    <location>
        <position position="161"/>
    </location>
    <ligand>
        <name>substrate</name>
    </ligand>
</feature>
<dbReference type="PANTHER" id="PTHR34990">
    <property type="entry name" value="UDP-2,3-DIACYLGLUCOSAMINE HYDROLASE-RELATED"/>
    <property type="match status" value="1"/>
</dbReference>
<comment type="function">
    <text evidence="10">Hydrolyzes the pyrophosphate bond of UDP-2,3-diacylglucosamine to yield 2,3-diacylglucosamine 1-phosphate (lipid X) and UMP by catalyzing the attack of water at the alpha-P atom. Involved in the biosynthesis of lipid A, a phosphorylated glycolipid that anchors the lipopolysaccharide to the outer membrane of the cell.</text>
</comment>
<comment type="caution">
    <text evidence="12">The sequence shown here is derived from an EMBL/GenBank/DDBJ whole genome shotgun (WGS) entry which is preliminary data.</text>
</comment>
<dbReference type="InterPro" id="IPR004843">
    <property type="entry name" value="Calcineurin-like_PHP"/>
</dbReference>
<keyword evidence="13" id="KW-1185">Reference proteome</keyword>
<dbReference type="SUPFAM" id="SSF56300">
    <property type="entry name" value="Metallo-dependent phosphatases"/>
    <property type="match status" value="1"/>
</dbReference>
<keyword evidence="6 10" id="KW-0378">Hydrolase</keyword>
<dbReference type="Gene3D" id="3.60.21.10">
    <property type="match status" value="1"/>
</dbReference>
<keyword evidence="3 10" id="KW-0997">Cell inner membrane</keyword>
<keyword evidence="4 10" id="KW-0441">Lipid A biosynthesis</keyword>
<dbReference type="InterPro" id="IPR043461">
    <property type="entry name" value="LpxH-like"/>
</dbReference>
<dbReference type="EMBL" id="JAJGNA010000029">
    <property type="protein sequence ID" value="MCC4310138.1"/>
    <property type="molecule type" value="Genomic_DNA"/>
</dbReference>
<protein>
    <recommendedName>
        <fullName evidence="10">UDP-2,3-diacylglucosamine hydrolase</fullName>
        <ecNumber evidence="10">3.6.1.54</ecNumber>
    </recommendedName>
    <alternativeName>
        <fullName evidence="10">UDP-2,3-diacylglucosamine diphosphatase</fullName>
    </alternativeName>
</protein>
<dbReference type="CDD" id="cd07398">
    <property type="entry name" value="MPP_YbbF-LpxH"/>
    <property type="match status" value="1"/>
</dbReference>
<feature type="binding site" evidence="10">
    <location>
        <position position="198"/>
    </location>
    <ligand>
        <name>Mn(2+)</name>
        <dbReference type="ChEBI" id="CHEBI:29035"/>
        <label>1</label>
    </ligand>
</feature>
<keyword evidence="5 10" id="KW-0479">Metal-binding</keyword>